<comment type="cofactor">
    <cofactor evidence="1 6">
        <name>pyridoxal 5'-phosphate</name>
        <dbReference type="ChEBI" id="CHEBI:597326"/>
    </cofactor>
</comment>
<accession>A0A1R0GUR5</accession>
<dbReference type="GO" id="GO:0003961">
    <property type="term" value="F:O-acetylhomoserine aminocarboxypropyltransferase activity"/>
    <property type="evidence" value="ECO:0007669"/>
    <property type="project" value="TreeGrafter"/>
</dbReference>
<feature type="modified residue" description="N6-(pyridoxal phosphate)lysine" evidence="5">
    <location>
        <position position="214"/>
    </location>
</feature>
<dbReference type="Gene3D" id="3.90.1150.10">
    <property type="entry name" value="Aspartate Aminotransferase, domain 1"/>
    <property type="match status" value="1"/>
</dbReference>
<dbReference type="Proteomes" id="UP000187455">
    <property type="component" value="Unassembled WGS sequence"/>
</dbReference>
<dbReference type="AlphaFoldDB" id="A0A1R0GUR5"/>
<dbReference type="PROSITE" id="PS00868">
    <property type="entry name" value="CYS_MET_METAB_PP"/>
    <property type="match status" value="1"/>
</dbReference>
<dbReference type="GO" id="GO:0071269">
    <property type="term" value="P:L-homocysteine biosynthetic process"/>
    <property type="evidence" value="ECO:0007669"/>
    <property type="project" value="TreeGrafter"/>
</dbReference>
<evidence type="ECO:0000256" key="3">
    <source>
        <dbReference type="ARBA" id="ARBA00022679"/>
    </source>
</evidence>
<dbReference type="Gene3D" id="3.40.640.10">
    <property type="entry name" value="Type I PLP-dependent aspartate aminotransferase-like (Major domain)"/>
    <property type="match status" value="1"/>
</dbReference>
<dbReference type="InterPro" id="IPR006235">
    <property type="entry name" value="OAc-hSer/O-AcSer_sulfhydrylase"/>
</dbReference>
<dbReference type="GO" id="GO:0005737">
    <property type="term" value="C:cytoplasm"/>
    <property type="evidence" value="ECO:0007669"/>
    <property type="project" value="TreeGrafter"/>
</dbReference>
<evidence type="ECO:0000256" key="2">
    <source>
        <dbReference type="ARBA" id="ARBA00009077"/>
    </source>
</evidence>
<dbReference type="STRING" id="133383.A0A1R0GUR5"/>
<evidence type="ECO:0000256" key="4">
    <source>
        <dbReference type="ARBA" id="ARBA00022898"/>
    </source>
</evidence>
<keyword evidence="8" id="KW-1185">Reference proteome</keyword>
<reference evidence="7 8" key="1">
    <citation type="journal article" date="2016" name="Mol. Biol. Evol.">
        <title>Genome-Wide Survey of Gut Fungi (Harpellales) Reveals the First Horizontally Transferred Ubiquitin Gene from a Mosquito Host.</title>
        <authorList>
            <person name="Wang Y."/>
            <person name="White M.M."/>
            <person name="Kvist S."/>
            <person name="Moncalvo J.M."/>
        </authorList>
    </citation>
    <scope>NUCLEOTIDE SEQUENCE [LARGE SCALE GENOMIC DNA]</scope>
    <source>
        <strain evidence="7 8">ALG-7-W6</strain>
    </source>
</reference>
<dbReference type="GO" id="GO:0019346">
    <property type="term" value="P:transsulfuration"/>
    <property type="evidence" value="ECO:0007669"/>
    <property type="project" value="InterPro"/>
</dbReference>
<comment type="similarity">
    <text evidence="2 6">Belongs to the trans-sulfuration enzymes family.</text>
</comment>
<dbReference type="InterPro" id="IPR000277">
    <property type="entry name" value="Cys/Met-Metab_PyrdxlP-dep_enz"/>
</dbReference>
<dbReference type="InterPro" id="IPR054542">
    <property type="entry name" value="Cys_met_metab_PP"/>
</dbReference>
<dbReference type="InterPro" id="IPR015424">
    <property type="entry name" value="PyrdxlP-dep_Trfase"/>
</dbReference>
<evidence type="ECO:0000313" key="8">
    <source>
        <dbReference type="Proteomes" id="UP000187455"/>
    </source>
</evidence>
<dbReference type="PANTHER" id="PTHR43797">
    <property type="entry name" value="HOMOCYSTEINE/CYSTEINE SYNTHASE"/>
    <property type="match status" value="1"/>
</dbReference>
<evidence type="ECO:0000256" key="1">
    <source>
        <dbReference type="ARBA" id="ARBA00001933"/>
    </source>
</evidence>
<evidence type="ECO:0000256" key="6">
    <source>
        <dbReference type="RuleBase" id="RU362118"/>
    </source>
</evidence>
<comment type="caution">
    <text evidence="7">The sequence shown here is derived from an EMBL/GenBank/DDBJ whole genome shotgun (WGS) entry which is preliminary data.</text>
</comment>
<dbReference type="GO" id="GO:0004124">
    <property type="term" value="F:cysteine synthase activity"/>
    <property type="evidence" value="ECO:0007669"/>
    <property type="project" value="TreeGrafter"/>
</dbReference>
<dbReference type="GO" id="GO:0006535">
    <property type="term" value="P:cysteine biosynthetic process from serine"/>
    <property type="evidence" value="ECO:0007669"/>
    <property type="project" value="TreeGrafter"/>
</dbReference>
<keyword evidence="3" id="KW-0808">Transferase</keyword>
<dbReference type="CDD" id="cd00614">
    <property type="entry name" value="CGS_like"/>
    <property type="match status" value="1"/>
</dbReference>
<evidence type="ECO:0000313" key="7">
    <source>
        <dbReference type="EMBL" id="OLY80633.1"/>
    </source>
</evidence>
<gene>
    <name evidence="7" type="ORF">AYI68_g5268</name>
</gene>
<dbReference type="InterPro" id="IPR015422">
    <property type="entry name" value="PyrdxlP-dep_Trfase_small"/>
</dbReference>
<sequence>MVAIDENSNYKFETLQVHAGYEVDPISKSRAVPINVTSSFILNDPVEDGLIFELKKEGHLYSRIGNPTVGVLEERVAALEGGVAGVAFSSGTAAIFSTIVNIAKAGDNIVSTSFVYGGTFNMFSVTLPRLGIDVHLVDSDKIEDLETHFDENTKAVFIETIGNPRFNVPDMKKIAESAHRFGIPLIVDNTFGMGGYVCSPIDHGADIVIHSTTKWIGGHGLAIGGMVIDAGSFPWNNGRFPLLSCPSPGYHGLVFWDEFGSNSSRKKNVAFSAKLKSEIVRDVGGCLNAMDAWMFLIGLETLSLRADRHLSNTLALAKWLKNHPKVAWVNYPGLPESESHEIAKSVLKRGFGGVLGFGLKGDKNNGSKFCYNLKMASHLLNVGDAKTLVVHPASSTNRQLSDDQLIASGVGLDLVRVSVGIEHIEDIIADFEQALADFKI</sequence>
<dbReference type="EMBL" id="LSSL01003302">
    <property type="protein sequence ID" value="OLY80633.1"/>
    <property type="molecule type" value="Genomic_DNA"/>
</dbReference>
<dbReference type="GO" id="GO:0016829">
    <property type="term" value="F:lyase activity"/>
    <property type="evidence" value="ECO:0007669"/>
    <property type="project" value="UniProtKB-KW"/>
</dbReference>
<dbReference type="NCBIfam" id="TIGR01326">
    <property type="entry name" value="OAH_OAS_sulfhy"/>
    <property type="match status" value="1"/>
</dbReference>
<dbReference type="InterPro" id="IPR015421">
    <property type="entry name" value="PyrdxlP-dep_Trfase_major"/>
</dbReference>
<dbReference type="OrthoDB" id="3512640at2759"/>
<dbReference type="PANTHER" id="PTHR43797:SF2">
    <property type="entry name" value="HOMOCYSTEINE_CYSTEINE SYNTHASE"/>
    <property type="match status" value="1"/>
</dbReference>
<keyword evidence="7" id="KW-0456">Lyase</keyword>
<dbReference type="Pfam" id="PF01053">
    <property type="entry name" value="Cys_Met_Meta_PP"/>
    <property type="match status" value="1"/>
</dbReference>
<keyword evidence="4 5" id="KW-0663">Pyridoxal phosphate</keyword>
<dbReference type="PIRSF" id="PIRSF001434">
    <property type="entry name" value="CGS"/>
    <property type="match status" value="1"/>
</dbReference>
<organism evidence="7 8">
    <name type="scientific">Smittium mucronatum</name>
    <dbReference type="NCBI Taxonomy" id="133383"/>
    <lineage>
        <taxon>Eukaryota</taxon>
        <taxon>Fungi</taxon>
        <taxon>Fungi incertae sedis</taxon>
        <taxon>Zoopagomycota</taxon>
        <taxon>Kickxellomycotina</taxon>
        <taxon>Harpellomycetes</taxon>
        <taxon>Harpellales</taxon>
        <taxon>Legeriomycetaceae</taxon>
        <taxon>Smittium</taxon>
    </lineage>
</organism>
<dbReference type="FunFam" id="3.40.640.10:FF:000035">
    <property type="entry name" value="O-succinylhomoserine sulfhydrylase"/>
    <property type="match status" value="1"/>
</dbReference>
<evidence type="ECO:0000256" key="5">
    <source>
        <dbReference type="PIRSR" id="PIRSR001434-2"/>
    </source>
</evidence>
<dbReference type="GO" id="GO:0030170">
    <property type="term" value="F:pyridoxal phosphate binding"/>
    <property type="evidence" value="ECO:0007669"/>
    <property type="project" value="InterPro"/>
</dbReference>
<name>A0A1R0GUR5_9FUNG</name>
<protein>
    <submittedName>
        <fullName evidence="7">O-acetylhomoserine (Thiol)-lyase</fullName>
    </submittedName>
</protein>
<proteinExistence type="inferred from homology"/>
<dbReference type="SUPFAM" id="SSF53383">
    <property type="entry name" value="PLP-dependent transferases"/>
    <property type="match status" value="1"/>
</dbReference>